<keyword evidence="6" id="KW-1185">Reference proteome</keyword>
<evidence type="ECO:0000313" key="5">
    <source>
        <dbReference type="EMBL" id="KRG48327.1"/>
    </source>
</evidence>
<dbReference type="PROSITE" id="PS01117">
    <property type="entry name" value="HTH_MARR_1"/>
    <property type="match status" value="1"/>
</dbReference>
<dbReference type="STRING" id="676599.ARC20_02575"/>
<dbReference type="InterPro" id="IPR036390">
    <property type="entry name" value="WH_DNA-bd_sf"/>
</dbReference>
<dbReference type="InterPro" id="IPR036388">
    <property type="entry name" value="WH-like_DNA-bd_sf"/>
</dbReference>
<reference evidence="5 6" key="1">
    <citation type="submission" date="2015-10" db="EMBL/GenBank/DDBJ databases">
        <title>Genome sequencing and analysis of members of genus Stenotrophomonas.</title>
        <authorList>
            <person name="Patil P.P."/>
            <person name="Midha S."/>
            <person name="Patil P.B."/>
        </authorList>
    </citation>
    <scope>NUCLEOTIDE SEQUENCE [LARGE SCALE GENOMIC DNA]</scope>
    <source>
        <strain evidence="5 6">JCM 16536</strain>
    </source>
</reference>
<dbReference type="GO" id="GO:0006950">
    <property type="term" value="P:response to stress"/>
    <property type="evidence" value="ECO:0007669"/>
    <property type="project" value="TreeGrafter"/>
</dbReference>
<dbReference type="EMBL" id="LLXU01000013">
    <property type="protein sequence ID" value="KRG48327.1"/>
    <property type="molecule type" value="Genomic_DNA"/>
</dbReference>
<dbReference type="PANTHER" id="PTHR33164:SF64">
    <property type="entry name" value="TRANSCRIPTIONAL REGULATOR SLYA"/>
    <property type="match status" value="1"/>
</dbReference>
<dbReference type="Proteomes" id="UP000051802">
    <property type="component" value="Unassembled WGS sequence"/>
</dbReference>
<dbReference type="Pfam" id="PF12802">
    <property type="entry name" value="MarR_2"/>
    <property type="match status" value="1"/>
</dbReference>
<dbReference type="Gene3D" id="1.10.10.10">
    <property type="entry name" value="Winged helix-like DNA-binding domain superfamily/Winged helix DNA-binding domain"/>
    <property type="match status" value="1"/>
</dbReference>
<evidence type="ECO:0000313" key="6">
    <source>
        <dbReference type="Proteomes" id="UP000051802"/>
    </source>
</evidence>
<dbReference type="GO" id="GO:0003700">
    <property type="term" value="F:DNA-binding transcription factor activity"/>
    <property type="evidence" value="ECO:0007669"/>
    <property type="project" value="InterPro"/>
</dbReference>
<sequence length="152" mass="17071">MNCPPLTDSPLMPPSFGLLLRQVRDGLVRQLDTEMKGALPDFGFSHYVGLKVLASHSPCTANELAQALDQTPSAVTRLLDKLEALGYVRREPHALDRRALQIVMTDEGRQMWVQLKQRGDAAMDYALRDLTPDEREQLISLMTRVRDSLNSP</sequence>
<dbReference type="InterPro" id="IPR023187">
    <property type="entry name" value="Tscrpt_reg_MarR-type_CS"/>
</dbReference>
<dbReference type="InterPro" id="IPR000835">
    <property type="entry name" value="HTH_MarR-typ"/>
</dbReference>
<evidence type="ECO:0000259" key="4">
    <source>
        <dbReference type="PROSITE" id="PS50995"/>
    </source>
</evidence>
<feature type="domain" description="HTH marR-type" evidence="4">
    <location>
        <begin position="13"/>
        <end position="147"/>
    </location>
</feature>
<accession>A0A0R0B3L1</accession>
<dbReference type="InterPro" id="IPR011991">
    <property type="entry name" value="ArsR-like_HTH"/>
</dbReference>
<dbReference type="CDD" id="cd00090">
    <property type="entry name" value="HTH_ARSR"/>
    <property type="match status" value="1"/>
</dbReference>
<dbReference type="InterPro" id="IPR039422">
    <property type="entry name" value="MarR/SlyA-like"/>
</dbReference>
<evidence type="ECO:0000256" key="1">
    <source>
        <dbReference type="ARBA" id="ARBA00023015"/>
    </source>
</evidence>
<evidence type="ECO:0000256" key="2">
    <source>
        <dbReference type="ARBA" id="ARBA00023125"/>
    </source>
</evidence>
<dbReference type="GO" id="GO:0003677">
    <property type="term" value="F:DNA binding"/>
    <property type="evidence" value="ECO:0007669"/>
    <property type="project" value="UniProtKB-KW"/>
</dbReference>
<dbReference type="RefSeq" id="WP_057642831.1">
    <property type="nucleotide sequence ID" value="NZ_LLXU01000013.1"/>
</dbReference>
<dbReference type="PRINTS" id="PR00598">
    <property type="entry name" value="HTHMARR"/>
</dbReference>
<name>A0A0R0B3L1_9GAMM</name>
<organism evidence="5 6">
    <name type="scientific">Stenotrophomonas panacihumi</name>
    <dbReference type="NCBI Taxonomy" id="676599"/>
    <lineage>
        <taxon>Bacteria</taxon>
        <taxon>Pseudomonadati</taxon>
        <taxon>Pseudomonadota</taxon>
        <taxon>Gammaproteobacteria</taxon>
        <taxon>Lysobacterales</taxon>
        <taxon>Lysobacteraceae</taxon>
        <taxon>Stenotrophomonas</taxon>
    </lineage>
</organism>
<dbReference type="PANTHER" id="PTHR33164">
    <property type="entry name" value="TRANSCRIPTIONAL REGULATOR, MARR FAMILY"/>
    <property type="match status" value="1"/>
</dbReference>
<evidence type="ECO:0000256" key="3">
    <source>
        <dbReference type="ARBA" id="ARBA00023163"/>
    </source>
</evidence>
<dbReference type="PROSITE" id="PS50995">
    <property type="entry name" value="HTH_MARR_2"/>
    <property type="match status" value="1"/>
</dbReference>
<comment type="caution">
    <text evidence="5">The sequence shown here is derived from an EMBL/GenBank/DDBJ whole genome shotgun (WGS) entry which is preliminary data.</text>
</comment>
<protein>
    <submittedName>
        <fullName evidence="5">MarR family transcriptional regulator</fullName>
    </submittedName>
</protein>
<gene>
    <name evidence="5" type="ORF">ARC20_02575</name>
</gene>
<keyword evidence="2" id="KW-0238">DNA-binding</keyword>
<proteinExistence type="predicted"/>
<dbReference type="SUPFAM" id="SSF46785">
    <property type="entry name" value="Winged helix' DNA-binding domain"/>
    <property type="match status" value="1"/>
</dbReference>
<dbReference type="AlphaFoldDB" id="A0A0R0B3L1"/>
<dbReference type="SMART" id="SM00347">
    <property type="entry name" value="HTH_MARR"/>
    <property type="match status" value="1"/>
</dbReference>
<keyword evidence="1" id="KW-0805">Transcription regulation</keyword>
<keyword evidence="3" id="KW-0804">Transcription</keyword>